<feature type="transmembrane region" description="Helical" evidence="2">
    <location>
        <begin position="199"/>
        <end position="219"/>
    </location>
</feature>
<reference evidence="4" key="1">
    <citation type="submission" date="2021-01" db="EMBL/GenBank/DDBJ databases">
        <title>Marivirga aurantiaca sp. nov., isolated from intertidal surface sediments.</title>
        <authorList>
            <person name="Zhang M."/>
        </authorList>
    </citation>
    <scope>NUCLEOTIDE SEQUENCE</scope>
    <source>
        <strain evidence="4">S37H4</strain>
    </source>
</reference>
<dbReference type="AlphaFoldDB" id="A0A934X2C9"/>
<dbReference type="PANTHER" id="PTHR43630">
    <property type="entry name" value="POLY-BETA-1,6-N-ACETYL-D-GLUCOSAMINE SYNTHASE"/>
    <property type="match status" value="1"/>
</dbReference>
<comment type="similarity">
    <text evidence="1">Belongs to the glycosyltransferase 2 family. WaaE/KdtX subfamily.</text>
</comment>
<accession>A0A934X2C9</accession>
<evidence type="ECO:0000256" key="1">
    <source>
        <dbReference type="ARBA" id="ARBA00038494"/>
    </source>
</evidence>
<dbReference type="Pfam" id="PF00535">
    <property type="entry name" value="Glycos_transf_2"/>
    <property type="match status" value="1"/>
</dbReference>
<protein>
    <submittedName>
        <fullName evidence="4">Glycosyltransferase family 2 protein</fullName>
    </submittedName>
</protein>
<dbReference type="Gene3D" id="3.90.550.10">
    <property type="entry name" value="Spore Coat Polysaccharide Biosynthesis Protein SpsA, Chain A"/>
    <property type="match status" value="1"/>
</dbReference>
<evidence type="ECO:0000256" key="2">
    <source>
        <dbReference type="SAM" id="Phobius"/>
    </source>
</evidence>
<gene>
    <name evidence="4" type="ORF">JKA74_19230</name>
</gene>
<sequence>MKLSATVITFNEEANIERCLKSLEQVADEIVVVDSFSTDRTEKIACQFKKVLFIKNKFEGHVQQKNFAMEQSTFDYVLSLDADEELNPELQQHILRIKSSELEIADAYYMSRLNNYCGKWIRHGGWYPDFKIRLWNKSLGKWGGTNPHDKVILSENSTLQNLKGQILHYTYQNTEQHDRQIEKFTSIAAQESFRKNKRVFIISHLMLYPIISFIKVYIIKLGFMDGYYGLIIGLKHSRYKYLKYLKLYRLKKKATS</sequence>
<organism evidence="4 5">
    <name type="scientific">Marivirga aurantiaca</name>
    <dbReference type="NCBI Taxonomy" id="2802615"/>
    <lineage>
        <taxon>Bacteria</taxon>
        <taxon>Pseudomonadati</taxon>
        <taxon>Bacteroidota</taxon>
        <taxon>Cytophagia</taxon>
        <taxon>Cytophagales</taxon>
        <taxon>Marivirgaceae</taxon>
        <taxon>Marivirga</taxon>
    </lineage>
</organism>
<dbReference type="InterPro" id="IPR029044">
    <property type="entry name" value="Nucleotide-diphossugar_trans"/>
</dbReference>
<keyword evidence="2" id="KW-0812">Transmembrane</keyword>
<dbReference type="EMBL" id="JAEQBW010000015">
    <property type="protein sequence ID" value="MBK6267186.1"/>
    <property type="molecule type" value="Genomic_DNA"/>
</dbReference>
<evidence type="ECO:0000313" key="4">
    <source>
        <dbReference type="EMBL" id="MBK6267186.1"/>
    </source>
</evidence>
<name>A0A934X2C9_9BACT</name>
<comment type="caution">
    <text evidence="4">The sequence shown here is derived from an EMBL/GenBank/DDBJ whole genome shotgun (WGS) entry which is preliminary data.</text>
</comment>
<dbReference type="RefSeq" id="WP_201432876.1">
    <property type="nucleotide sequence ID" value="NZ_JAEQBW010000015.1"/>
</dbReference>
<dbReference type="InterPro" id="IPR001173">
    <property type="entry name" value="Glyco_trans_2-like"/>
</dbReference>
<keyword evidence="2" id="KW-1133">Transmembrane helix</keyword>
<proteinExistence type="inferred from homology"/>
<evidence type="ECO:0000259" key="3">
    <source>
        <dbReference type="Pfam" id="PF00535"/>
    </source>
</evidence>
<keyword evidence="5" id="KW-1185">Reference proteome</keyword>
<dbReference type="PANTHER" id="PTHR43630:SF2">
    <property type="entry name" value="GLYCOSYLTRANSFERASE"/>
    <property type="match status" value="1"/>
</dbReference>
<dbReference type="Proteomes" id="UP000611723">
    <property type="component" value="Unassembled WGS sequence"/>
</dbReference>
<dbReference type="CDD" id="cd02511">
    <property type="entry name" value="Beta4Glucosyltransferase"/>
    <property type="match status" value="1"/>
</dbReference>
<evidence type="ECO:0000313" key="5">
    <source>
        <dbReference type="Proteomes" id="UP000611723"/>
    </source>
</evidence>
<feature type="domain" description="Glycosyltransferase 2-like" evidence="3">
    <location>
        <begin position="5"/>
        <end position="105"/>
    </location>
</feature>
<dbReference type="SUPFAM" id="SSF53448">
    <property type="entry name" value="Nucleotide-diphospho-sugar transferases"/>
    <property type="match status" value="1"/>
</dbReference>
<keyword evidence="2" id="KW-0472">Membrane</keyword>